<evidence type="ECO:0000259" key="2">
    <source>
        <dbReference type="SMART" id="SM00507"/>
    </source>
</evidence>
<reference evidence="3 4" key="1">
    <citation type="submission" date="2015-03" db="EMBL/GenBank/DDBJ databases">
        <authorList>
            <person name="Murphy D."/>
        </authorList>
    </citation>
    <scope>NUCLEOTIDE SEQUENCE [LARGE SCALE GENOMIC DNA]</scope>
    <source>
        <strain evidence="3 4">FCF326</strain>
    </source>
</reference>
<feature type="compositionally biased region" description="Basic and acidic residues" evidence="1">
    <location>
        <begin position="223"/>
        <end position="234"/>
    </location>
</feature>
<dbReference type="InterPro" id="IPR003615">
    <property type="entry name" value="HNH_nuc"/>
</dbReference>
<feature type="region of interest" description="Disordered" evidence="1">
    <location>
        <begin position="342"/>
        <end position="362"/>
    </location>
</feature>
<dbReference type="RefSeq" id="WP_050119397.1">
    <property type="nucleotide sequence ID" value="NZ_CAWMAB010000007.1"/>
</dbReference>
<evidence type="ECO:0000313" key="4">
    <source>
        <dbReference type="Proteomes" id="UP000045824"/>
    </source>
</evidence>
<name>A0A0T9LB26_YERKR</name>
<feature type="region of interest" description="Disordered" evidence="1">
    <location>
        <begin position="215"/>
        <end position="262"/>
    </location>
</feature>
<dbReference type="Proteomes" id="UP000045824">
    <property type="component" value="Unassembled WGS sequence"/>
</dbReference>
<dbReference type="InterPro" id="IPR040480">
    <property type="entry name" value="DnaT_DNA_bind"/>
</dbReference>
<evidence type="ECO:0000256" key="1">
    <source>
        <dbReference type="SAM" id="MobiDB-lite"/>
    </source>
</evidence>
<dbReference type="Gene3D" id="1.10.8.1180">
    <property type="match status" value="1"/>
</dbReference>
<sequence>MARIRTIKPEFWTDSMMVQFDVFTRLLYIGLWTAADDHGAIRDEPDRIAMEVMPREDIEMVKLNIDLLIASGRLSRMLNDDGTSYLIIDKWTDHQRVDKPSKSKIIREHSRKLAIPAESRRKVALKYGCTPGDKHEATCYFCGNPGSIYWPRLYSGKAGSWVAFSELELDHFEPESTGGKNSSENLVLSCRNCNRARCNKTAFDFVTAKLSANPRESSGEFMGGKEGKGREWNGKENPSLCARENSGDSDGENTGPDPGVVNSILDNRAPPAGGLGNFGKFVMAEGWKPETDFCRKAATWGVIISDYTPVELAEFVTYWQSEGKTFHQAQWEQKFAQSIKHVRNKKSGGTDGQKASSAASGESRAVQTIKAAIAADRARNGLQPVGTDGGGVFGSLGDEEWIGTVLDMEDGSIET</sequence>
<dbReference type="GO" id="GO:0004519">
    <property type="term" value="F:endonuclease activity"/>
    <property type="evidence" value="ECO:0007669"/>
    <property type="project" value="InterPro"/>
</dbReference>
<dbReference type="Gene3D" id="1.10.30.50">
    <property type="match status" value="1"/>
</dbReference>
<organism evidence="3 4">
    <name type="scientific">Yersinia kristensenii</name>
    <dbReference type="NCBI Taxonomy" id="28152"/>
    <lineage>
        <taxon>Bacteria</taxon>
        <taxon>Pseudomonadati</taxon>
        <taxon>Pseudomonadota</taxon>
        <taxon>Gammaproteobacteria</taxon>
        <taxon>Enterobacterales</taxon>
        <taxon>Yersiniaceae</taxon>
        <taxon>Yersinia</taxon>
    </lineage>
</organism>
<feature type="domain" description="HNH nuclease" evidence="2">
    <location>
        <begin position="150"/>
        <end position="195"/>
    </location>
</feature>
<gene>
    <name evidence="3" type="primary">dnaT</name>
    <name evidence="3" type="ORF">ERS008491_02055</name>
</gene>
<dbReference type="SMART" id="SM00507">
    <property type="entry name" value="HNHc"/>
    <property type="match status" value="1"/>
</dbReference>
<protein>
    <submittedName>
        <fullName evidence="3">Primosomal protein I</fullName>
    </submittedName>
</protein>
<evidence type="ECO:0000313" key="3">
    <source>
        <dbReference type="EMBL" id="CNE71342.1"/>
    </source>
</evidence>
<dbReference type="CDD" id="cd00085">
    <property type="entry name" value="HNHc"/>
    <property type="match status" value="1"/>
</dbReference>
<dbReference type="AlphaFoldDB" id="A0A0T9LB26"/>
<dbReference type="EMBL" id="CPYI01000007">
    <property type="protein sequence ID" value="CNE71342.1"/>
    <property type="molecule type" value="Genomic_DNA"/>
</dbReference>
<dbReference type="InterPro" id="IPR002711">
    <property type="entry name" value="HNH"/>
</dbReference>
<dbReference type="GO" id="GO:0008270">
    <property type="term" value="F:zinc ion binding"/>
    <property type="evidence" value="ECO:0007669"/>
    <property type="project" value="InterPro"/>
</dbReference>
<dbReference type="GO" id="GO:0003676">
    <property type="term" value="F:nucleic acid binding"/>
    <property type="evidence" value="ECO:0007669"/>
    <property type="project" value="InterPro"/>
</dbReference>
<dbReference type="Pfam" id="PF17948">
    <property type="entry name" value="DnaT"/>
    <property type="match status" value="1"/>
</dbReference>
<dbReference type="Pfam" id="PF01844">
    <property type="entry name" value="HNH"/>
    <property type="match status" value="1"/>
</dbReference>
<proteinExistence type="predicted"/>
<accession>A0A0T9LB26</accession>